<accession>A0A5C6QL24</accession>
<keyword evidence="1" id="KW-0472">Membrane</keyword>
<evidence type="ECO:0000313" key="3">
    <source>
        <dbReference type="Proteomes" id="UP000321822"/>
    </source>
</evidence>
<dbReference type="Proteomes" id="UP000321822">
    <property type="component" value="Unassembled WGS sequence"/>
</dbReference>
<keyword evidence="1" id="KW-0812">Transmembrane</keyword>
<evidence type="ECO:0008006" key="4">
    <source>
        <dbReference type="Google" id="ProtNLM"/>
    </source>
</evidence>
<dbReference type="OrthoDB" id="7066136at2"/>
<dbReference type="AlphaFoldDB" id="A0A5C6QL24"/>
<keyword evidence="1" id="KW-1133">Transmembrane helix</keyword>
<proteinExistence type="predicted"/>
<gene>
    <name evidence="2" type="ORF">ESZ36_06900</name>
</gene>
<organism evidence="2 3">
    <name type="scientific">Colwellia demingiae</name>
    <dbReference type="NCBI Taxonomy" id="89401"/>
    <lineage>
        <taxon>Bacteria</taxon>
        <taxon>Pseudomonadati</taxon>
        <taxon>Pseudomonadota</taxon>
        <taxon>Gammaproteobacteria</taxon>
        <taxon>Alteromonadales</taxon>
        <taxon>Colwelliaceae</taxon>
        <taxon>Colwellia</taxon>
    </lineage>
</organism>
<sequence>MLKGMTSQRLIALSLTGIAFLNFPLLALWDKDIHVLGWPLLPFGLFLIWGILIAALAWVMEKRKTT</sequence>
<comment type="caution">
    <text evidence="2">The sequence shown here is derived from an EMBL/GenBank/DDBJ whole genome shotgun (WGS) entry which is preliminary data.</text>
</comment>
<feature type="transmembrane region" description="Helical" evidence="1">
    <location>
        <begin position="37"/>
        <end position="60"/>
    </location>
</feature>
<keyword evidence="3" id="KW-1185">Reference proteome</keyword>
<evidence type="ECO:0000256" key="1">
    <source>
        <dbReference type="SAM" id="Phobius"/>
    </source>
</evidence>
<reference evidence="2 3" key="1">
    <citation type="submission" date="2019-07" db="EMBL/GenBank/DDBJ databases">
        <title>Genomes of sea-ice associated Colwellia species.</title>
        <authorList>
            <person name="Bowman J.P."/>
        </authorList>
    </citation>
    <scope>NUCLEOTIDE SEQUENCE [LARGE SCALE GENOMIC DNA]</scope>
    <source>
        <strain evidence="2 3">ACAM 459</strain>
    </source>
</reference>
<protein>
    <recommendedName>
        <fullName evidence="4">DUF3311 domain-containing protein</fullName>
    </recommendedName>
</protein>
<dbReference type="EMBL" id="VOLT01000003">
    <property type="protein sequence ID" value="TWX69675.1"/>
    <property type="molecule type" value="Genomic_DNA"/>
</dbReference>
<name>A0A5C6QL24_9GAMM</name>
<evidence type="ECO:0000313" key="2">
    <source>
        <dbReference type="EMBL" id="TWX69675.1"/>
    </source>
</evidence>